<evidence type="ECO:0000256" key="4">
    <source>
        <dbReference type="ARBA" id="ARBA00023136"/>
    </source>
</evidence>
<gene>
    <name evidence="7" type="ORF">M0R45_009185</name>
</gene>
<protein>
    <recommendedName>
        <fullName evidence="6">ABC-2 type transporter transmembrane domain-containing protein</fullName>
    </recommendedName>
</protein>
<dbReference type="EMBL" id="JBEDUW010000002">
    <property type="protein sequence ID" value="KAK9943581.1"/>
    <property type="molecule type" value="Genomic_DNA"/>
</dbReference>
<dbReference type="AlphaFoldDB" id="A0AAW1Y494"/>
<evidence type="ECO:0000256" key="5">
    <source>
        <dbReference type="SAM" id="Phobius"/>
    </source>
</evidence>
<dbReference type="PANTHER" id="PTHR48040:SF60">
    <property type="entry name" value="ABC TRANSPORTER DOMAIN-CONTAINING PROTEIN"/>
    <property type="match status" value="1"/>
</dbReference>
<name>A0AAW1Y494_RUBAR</name>
<accession>A0AAW1Y494</accession>
<dbReference type="GO" id="GO:0140359">
    <property type="term" value="F:ABC-type transporter activity"/>
    <property type="evidence" value="ECO:0007669"/>
    <property type="project" value="InterPro"/>
</dbReference>
<sequence length="162" mass="19241">MLEVSSAAVEAQNNIDFAEIYANSELYRYEHQELIKELSTPLPGSKDLHFPTKYSQSFPTQCKACFWKQHWSYWRNSQYNAIRFFVTIVIGVLFGVIFWGKGDQLETQQDIVTLWELPILLFFSLEQAMLLLCNLWFRLREQFSTEKERQECIQSCLMHLLR</sequence>
<reference evidence="7 8" key="1">
    <citation type="journal article" date="2023" name="G3 (Bethesda)">
        <title>A chromosome-length genome assembly and annotation of blackberry (Rubus argutus, cv. 'Hillquist').</title>
        <authorList>
            <person name="Bruna T."/>
            <person name="Aryal R."/>
            <person name="Dudchenko O."/>
            <person name="Sargent D.J."/>
            <person name="Mead D."/>
            <person name="Buti M."/>
            <person name="Cavallini A."/>
            <person name="Hytonen T."/>
            <person name="Andres J."/>
            <person name="Pham M."/>
            <person name="Weisz D."/>
            <person name="Mascagni F."/>
            <person name="Usai G."/>
            <person name="Natali L."/>
            <person name="Bassil N."/>
            <person name="Fernandez G.E."/>
            <person name="Lomsadze A."/>
            <person name="Armour M."/>
            <person name="Olukolu B."/>
            <person name="Poorten T."/>
            <person name="Britton C."/>
            <person name="Davik J."/>
            <person name="Ashrafi H."/>
            <person name="Aiden E.L."/>
            <person name="Borodovsky M."/>
            <person name="Worthington M."/>
        </authorList>
    </citation>
    <scope>NUCLEOTIDE SEQUENCE [LARGE SCALE GENOMIC DNA]</scope>
    <source>
        <strain evidence="7">PI 553951</strain>
    </source>
</reference>
<evidence type="ECO:0000259" key="6">
    <source>
        <dbReference type="Pfam" id="PF01061"/>
    </source>
</evidence>
<feature type="transmembrane region" description="Helical" evidence="5">
    <location>
        <begin position="81"/>
        <end position="99"/>
    </location>
</feature>
<evidence type="ECO:0000256" key="3">
    <source>
        <dbReference type="ARBA" id="ARBA00022989"/>
    </source>
</evidence>
<keyword evidence="4 5" id="KW-0472">Membrane</keyword>
<keyword evidence="2 5" id="KW-0812">Transmembrane</keyword>
<dbReference type="Pfam" id="PF01061">
    <property type="entry name" value="ABC2_membrane"/>
    <property type="match status" value="1"/>
</dbReference>
<evidence type="ECO:0000256" key="1">
    <source>
        <dbReference type="ARBA" id="ARBA00004141"/>
    </source>
</evidence>
<feature type="domain" description="ABC-2 type transporter transmembrane" evidence="6">
    <location>
        <begin position="60"/>
        <end position="149"/>
    </location>
</feature>
<keyword evidence="8" id="KW-1185">Reference proteome</keyword>
<evidence type="ECO:0000313" key="8">
    <source>
        <dbReference type="Proteomes" id="UP001457282"/>
    </source>
</evidence>
<dbReference type="GO" id="GO:0016020">
    <property type="term" value="C:membrane"/>
    <property type="evidence" value="ECO:0007669"/>
    <property type="project" value="UniProtKB-SubCell"/>
</dbReference>
<comment type="subcellular location">
    <subcellularLocation>
        <location evidence="1">Membrane</location>
        <topology evidence="1">Multi-pass membrane protein</topology>
    </subcellularLocation>
</comment>
<dbReference type="Proteomes" id="UP001457282">
    <property type="component" value="Unassembled WGS sequence"/>
</dbReference>
<dbReference type="InterPro" id="IPR013525">
    <property type="entry name" value="ABC2_TM"/>
</dbReference>
<evidence type="ECO:0000313" key="7">
    <source>
        <dbReference type="EMBL" id="KAK9943581.1"/>
    </source>
</evidence>
<organism evidence="7 8">
    <name type="scientific">Rubus argutus</name>
    <name type="common">Southern blackberry</name>
    <dbReference type="NCBI Taxonomy" id="59490"/>
    <lineage>
        <taxon>Eukaryota</taxon>
        <taxon>Viridiplantae</taxon>
        <taxon>Streptophyta</taxon>
        <taxon>Embryophyta</taxon>
        <taxon>Tracheophyta</taxon>
        <taxon>Spermatophyta</taxon>
        <taxon>Magnoliopsida</taxon>
        <taxon>eudicotyledons</taxon>
        <taxon>Gunneridae</taxon>
        <taxon>Pentapetalae</taxon>
        <taxon>rosids</taxon>
        <taxon>fabids</taxon>
        <taxon>Rosales</taxon>
        <taxon>Rosaceae</taxon>
        <taxon>Rosoideae</taxon>
        <taxon>Rosoideae incertae sedis</taxon>
        <taxon>Rubus</taxon>
    </lineage>
</organism>
<keyword evidence="3 5" id="KW-1133">Transmembrane helix</keyword>
<feature type="transmembrane region" description="Helical" evidence="5">
    <location>
        <begin position="119"/>
        <end position="137"/>
    </location>
</feature>
<proteinExistence type="predicted"/>
<dbReference type="PANTHER" id="PTHR48040">
    <property type="entry name" value="PLEIOTROPIC DRUG RESISTANCE PROTEIN 1-LIKE ISOFORM X1"/>
    <property type="match status" value="1"/>
</dbReference>
<evidence type="ECO:0000256" key="2">
    <source>
        <dbReference type="ARBA" id="ARBA00022692"/>
    </source>
</evidence>
<comment type="caution">
    <text evidence="7">The sequence shown here is derived from an EMBL/GenBank/DDBJ whole genome shotgun (WGS) entry which is preliminary data.</text>
</comment>